<proteinExistence type="predicted"/>
<dbReference type="AlphaFoldDB" id="A0A8U0IIF5"/>
<dbReference type="EMBL" id="CP096658">
    <property type="protein sequence ID" value="UPW00052.1"/>
    <property type="molecule type" value="Genomic_DNA"/>
</dbReference>
<dbReference type="SUPFAM" id="SSF81324">
    <property type="entry name" value="Voltage-gated potassium channels"/>
    <property type="match status" value="1"/>
</dbReference>
<evidence type="ECO:0000313" key="4">
    <source>
        <dbReference type="Proteomes" id="UP000830434"/>
    </source>
</evidence>
<organism evidence="3 4">
    <name type="scientific">Halorussus gelatinilyticus</name>
    <dbReference type="NCBI Taxonomy" id="2937524"/>
    <lineage>
        <taxon>Archaea</taxon>
        <taxon>Methanobacteriati</taxon>
        <taxon>Methanobacteriota</taxon>
        <taxon>Stenosarchaea group</taxon>
        <taxon>Halobacteria</taxon>
        <taxon>Halobacteriales</taxon>
        <taxon>Haladaptataceae</taxon>
        <taxon>Halorussus</taxon>
    </lineage>
</organism>
<keyword evidence="3" id="KW-0406">Ion transport</keyword>
<dbReference type="KEGG" id="haxz:M0R88_16250"/>
<keyword evidence="3" id="KW-0813">Transport</keyword>
<accession>A0A8U0IIF5</accession>
<feature type="transmembrane region" description="Helical" evidence="1">
    <location>
        <begin position="158"/>
        <end position="179"/>
    </location>
</feature>
<feature type="transmembrane region" description="Helical" evidence="1">
    <location>
        <begin position="84"/>
        <end position="108"/>
    </location>
</feature>
<feature type="domain" description="Potassium channel" evidence="2">
    <location>
        <begin position="101"/>
        <end position="183"/>
    </location>
</feature>
<dbReference type="InterPro" id="IPR013099">
    <property type="entry name" value="K_chnl_dom"/>
</dbReference>
<dbReference type="Pfam" id="PF07885">
    <property type="entry name" value="Ion_trans_2"/>
    <property type="match status" value="1"/>
</dbReference>
<protein>
    <submittedName>
        <fullName evidence="3">Potassium channel family protein</fullName>
    </submittedName>
</protein>
<keyword evidence="3" id="KW-0407">Ion channel</keyword>
<dbReference type="GO" id="GO:0034220">
    <property type="term" value="P:monoatomic ion transmembrane transport"/>
    <property type="evidence" value="ECO:0007669"/>
    <property type="project" value="UniProtKB-KW"/>
</dbReference>
<dbReference type="Proteomes" id="UP000830434">
    <property type="component" value="Chromosome"/>
</dbReference>
<sequence length="361" mass="39491">MVALTSPVSAVSVAANQVSPAPLQLAGDLQLFYLVVGVTLAVAGAVDLLWTTLWIDGGAGPLTTPLMVWTWRGLQSLRRGQSRLLSLSGPLILAMTLTMWVVLLWAGWTFIFASGTNALNYTRGAEPVSWIGRIYFVAYTMFTMGNGDFSPTSGVWQIVTALANGSGMILITLSVTYLINVLQAVVNARSFASSVQGIAECSEAFVRTGWDGENFDEHAIPLDTFASKLSTVAAQHKAFPILHYYRSSRRQQATPMAVGVFDDALTMLRFGVDPEHRPNEPLLETGRSSVQSYLQSVYSLPIRPSDRPPSAPNLDVVREEGVPTVSDEEFDGRLADLSDRRRRVLGIVESQAWQWPSQREP</sequence>
<keyword evidence="1" id="KW-1133">Transmembrane helix</keyword>
<name>A0A8U0IIF5_9EURY</name>
<keyword evidence="1" id="KW-0472">Membrane</keyword>
<keyword evidence="1" id="KW-0812">Transmembrane</keyword>
<dbReference type="Gene3D" id="1.10.287.70">
    <property type="match status" value="1"/>
</dbReference>
<keyword evidence="4" id="KW-1185">Reference proteome</keyword>
<feature type="transmembrane region" description="Helical" evidence="1">
    <location>
        <begin position="128"/>
        <end position="146"/>
    </location>
</feature>
<evidence type="ECO:0000259" key="2">
    <source>
        <dbReference type="Pfam" id="PF07885"/>
    </source>
</evidence>
<reference evidence="3" key="1">
    <citation type="submission" date="2022-04" db="EMBL/GenBank/DDBJ databases">
        <title>Diverse halophilic archaea isolated from saline environments.</title>
        <authorList>
            <person name="Cui H.-L."/>
        </authorList>
    </citation>
    <scope>NUCLEOTIDE SEQUENCE</scope>
    <source>
        <strain evidence="3">XZYJT40</strain>
    </source>
</reference>
<gene>
    <name evidence="3" type="ORF">M0R88_16250</name>
</gene>
<dbReference type="RefSeq" id="WP_248654469.1">
    <property type="nucleotide sequence ID" value="NZ_CP096658.1"/>
</dbReference>
<feature type="transmembrane region" description="Helical" evidence="1">
    <location>
        <begin position="30"/>
        <end position="50"/>
    </location>
</feature>
<dbReference type="GeneID" id="72191439"/>
<evidence type="ECO:0000256" key="1">
    <source>
        <dbReference type="SAM" id="Phobius"/>
    </source>
</evidence>
<evidence type="ECO:0000313" key="3">
    <source>
        <dbReference type="EMBL" id="UPW00052.1"/>
    </source>
</evidence>